<dbReference type="Pfam" id="PF09719">
    <property type="entry name" value="C_GCAxxG_C_C"/>
    <property type="match status" value="1"/>
</dbReference>
<evidence type="ECO:0000313" key="2">
    <source>
        <dbReference type="Proteomes" id="UP000019482"/>
    </source>
</evidence>
<sequence length="150" mass="17145">MDDISFRIYKLAVSGFCCSQIMIIMALEEEERENEDLVKASHGLCGGINLKQKTCGCIISGIQILGMYGGKGSEEEYCKENFKVMMDEYMEWFEEKFESTDCIDLVGVQIIKDDEGNTTYPVKCGDIVKECYLKIQQILYENGYDFGDRE</sequence>
<dbReference type="EMBL" id="CBXI010000010">
    <property type="protein sequence ID" value="CDL90795.1"/>
    <property type="molecule type" value="Genomic_DNA"/>
</dbReference>
<organism evidence="1 2">
    <name type="scientific">Clostridium tyrobutyricum DIVETGP</name>
    <dbReference type="NCBI Taxonomy" id="1408889"/>
    <lineage>
        <taxon>Bacteria</taxon>
        <taxon>Bacillati</taxon>
        <taxon>Bacillota</taxon>
        <taxon>Clostridia</taxon>
        <taxon>Eubacteriales</taxon>
        <taxon>Clostridiaceae</taxon>
        <taxon>Clostridium</taxon>
    </lineage>
</organism>
<dbReference type="AlphaFoldDB" id="W6N4B3"/>
<gene>
    <name evidence="1" type="ORF">CTDIVETGP_0865</name>
</gene>
<dbReference type="RefSeq" id="WP_017750542.1">
    <property type="nucleotide sequence ID" value="NZ_CBXI010000010.1"/>
</dbReference>
<evidence type="ECO:0000313" key="1">
    <source>
        <dbReference type="EMBL" id="CDL90795.1"/>
    </source>
</evidence>
<evidence type="ECO:0008006" key="3">
    <source>
        <dbReference type="Google" id="ProtNLM"/>
    </source>
</evidence>
<comment type="caution">
    <text evidence="1">The sequence shown here is derived from an EMBL/GenBank/DDBJ whole genome shotgun (WGS) entry which is preliminary data.</text>
</comment>
<name>W6N4B3_CLOTY</name>
<accession>W6N4B3</accession>
<keyword evidence="2" id="KW-1185">Reference proteome</keyword>
<dbReference type="OrthoDB" id="163426at2"/>
<dbReference type="GeneID" id="29418666"/>
<protein>
    <recommendedName>
        <fullName evidence="3">C_GCAxxG_C_C family protein</fullName>
    </recommendedName>
</protein>
<proteinExistence type="predicted"/>
<reference evidence="1 2" key="1">
    <citation type="journal article" date="2015" name="Genome Announc.">
        <title>Draft Genome Sequence of Clostridium tyrobutyricum Strain DIVETGP, Isolated from Cow's Milk for Grana Padano Production.</title>
        <authorList>
            <person name="Soggiu A."/>
            <person name="Piras C."/>
            <person name="Gaiarsa S."/>
            <person name="Sassera D."/>
            <person name="Roncada P."/>
            <person name="Bendixen E."/>
            <person name="Brasca M."/>
            <person name="Bonizzi L."/>
        </authorList>
    </citation>
    <scope>NUCLEOTIDE SEQUENCE [LARGE SCALE GENOMIC DNA]</scope>
    <source>
        <strain evidence="1 2">DIVETGP</strain>
    </source>
</reference>
<dbReference type="NCBIfam" id="NF045669">
    <property type="entry name" value="DVU1555_fam_CGA"/>
    <property type="match status" value="1"/>
</dbReference>
<dbReference type="InterPro" id="IPR010181">
    <property type="entry name" value="CGCAxxGCC_motif"/>
</dbReference>
<dbReference type="Proteomes" id="UP000019482">
    <property type="component" value="Unassembled WGS sequence"/>
</dbReference>